<sequence length="869" mass="95753">MAHASAYRPKQPTGPDNSLFVRHCKRFPQWPYHVLDACLPFTETYTARHDKTGKKRIRIMDVTVIQDSRFKSCQRWKLHIYLILAQNNDALVFGLLGSIHSVIQDLPRFSTRRRWSRQTSKKLCELGLKLLREFIGTRKYPRYQNSERYNEVQAKILSVSVVSVSVEYYAEDKTDKHAVLSCATSINFDDVGVDHRHNSPAHKTLDSATAIASARVEKRELAFSRSAPCHKDADRSDNDAFFDARRKSHQNLAPLLPHRKPSKAHSPDRQLFVKSATLAAAILKFSLDKHADILGKAGQFPGSGSIEAKLQLITNRTLCCLGCLSSSQFLLADYSLTSGTLGLSETSFCPFVSIGRKHVRSSSYAVKIKTRNGPKNVCPSTGGIEEIPSFAPDVLRKPVENNFMGFDTGQACPTGACPLTANSEPKLWFKEARKRSIYPANNHAQTEITQLEPAKVDTNFQFIPVETNETQTNEGITVAAVAAVQRAGGPCTHFIFRMRGQPRDPHQNDILSHSNCPTRDYTGLMSKDSNDKSFQINNQSSDILLNPLELSVRNEITNDLSSDFTGLIPLACPPCKVSIHFILCFTHGSVGSKIPGDGNPFPGQRRARPSRRSHLSAEYMLTCKKTGALIALGVAGDSSKSQLDLKQQATTNQQDLAPKGAIILAPLQALEDDVETTPSISNEFPTSSQANRPRTLGTEPAQAENAARNPCCTGTLDCGKDLIYKLMHESAEGLGIKNTYVVTGFPSLFEQAPSVMAMQAVPHGACPFKSASHSLEKQIWEQAGIGCGDRQKPRATEAGKENAYPQTAVAQKASQCSSRPRRVRGSHGPGDIVRRASKRQHGRPRPSYRASGSVQTTTFLGSLFNVRQW</sequence>
<organism evidence="2 3">
    <name type="scientific">Thelohanellus kitauei</name>
    <name type="common">Myxosporean</name>
    <dbReference type="NCBI Taxonomy" id="669202"/>
    <lineage>
        <taxon>Eukaryota</taxon>
        <taxon>Metazoa</taxon>
        <taxon>Cnidaria</taxon>
        <taxon>Myxozoa</taxon>
        <taxon>Myxosporea</taxon>
        <taxon>Bivalvulida</taxon>
        <taxon>Platysporina</taxon>
        <taxon>Myxobolidae</taxon>
        <taxon>Thelohanellus</taxon>
    </lineage>
</organism>
<protein>
    <submittedName>
        <fullName evidence="2">Uncharacterized protein</fullName>
    </submittedName>
</protein>
<reference evidence="2 3" key="1">
    <citation type="journal article" date="2014" name="Genome Biol. Evol.">
        <title>The genome of the myxosporean Thelohanellus kitauei shows adaptations to nutrient acquisition within its fish host.</title>
        <authorList>
            <person name="Yang Y."/>
            <person name="Xiong J."/>
            <person name="Zhou Z."/>
            <person name="Huo F."/>
            <person name="Miao W."/>
            <person name="Ran C."/>
            <person name="Liu Y."/>
            <person name="Zhang J."/>
            <person name="Feng J."/>
            <person name="Wang M."/>
            <person name="Wang M."/>
            <person name="Wang L."/>
            <person name="Yao B."/>
        </authorList>
    </citation>
    <scope>NUCLEOTIDE SEQUENCE [LARGE SCALE GENOMIC DNA]</scope>
    <source>
        <strain evidence="2">Wuqing</strain>
    </source>
</reference>
<evidence type="ECO:0000313" key="2">
    <source>
        <dbReference type="EMBL" id="KII62627.1"/>
    </source>
</evidence>
<accession>A0A0C2J0S9</accession>
<evidence type="ECO:0000256" key="1">
    <source>
        <dbReference type="SAM" id="MobiDB-lite"/>
    </source>
</evidence>
<feature type="region of interest" description="Disordered" evidence="1">
    <location>
        <begin position="675"/>
        <end position="706"/>
    </location>
</feature>
<feature type="compositionally biased region" description="Basic residues" evidence="1">
    <location>
        <begin position="835"/>
        <end position="846"/>
    </location>
</feature>
<dbReference type="Proteomes" id="UP000031668">
    <property type="component" value="Unassembled WGS sequence"/>
</dbReference>
<evidence type="ECO:0000313" key="3">
    <source>
        <dbReference type="Proteomes" id="UP000031668"/>
    </source>
</evidence>
<dbReference type="AlphaFoldDB" id="A0A0C2J0S9"/>
<name>A0A0C2J0S9_THEKT</name>
<feature type="region of interest" description="Disordered" evidence="1">
    <location>
        <begin position="786"/>
        <end position="853"/>
    </location>
</feature>
<gene>
    <name evidence="2" type="ORF">RF11_01029</name>
</gene>
<feature type="compositionally biased region" description="Polar residues" evidence="1">
    <location>
        <begin position="676"/>
        <end position="692"/>
    </location>
</feature>
<keyword evidence="3" id="KW-1185">Reference proteome</keyword>
<comment type="caution">
    <text evidence="2">The sequence shown here is derived from an EMBL/GenBank/DDBJ whole genome shotgun (WGS) entry which is preliminary data.</text>
</comment>
<feature type="compositionally biased region" description="Basic and acidic residues" evidence="1">
    <location>
        <begin position="789"/>
        <end position="800"/>
    </location>
</feature>
<feature type="compositionally biased region" description="Polar residues" evidence="1">
    <location>
        <begin position="804"/>
        <end position="818"/>
    </location>
</feature>
<dbReference type="EMBL" id="JWZT01004917">
    <property type="protein sequence ID" value="KII62627.1"/>
    <property type="molecule type" value="Genomic_DNA"/>
</dbReference>
<proteinExistence type="predicted"/>